<evidence type="ECO:0000313" key="2">
    <source>
        <dbReference type="EMBL" id="KAL3497841.1"/>
    </source>
</evidence>
<dbReference type="EMBL" id="JBJUIK010000017">
    <property type="protein sequence ID" value="KAL3497841.1"/>
    <property type="molecule type" value="Genomic_DNA"/>
</dbReference>
<feature type="region of interest" description="Disordered" evidence="1">
    <location>
        <begin position="82"/>
        <end position="114"/>
    </location>
</feature>
<keyword evidence="3" id="KW-1185">Reference proteome</keyword>
<feature type="compositionally biased region" description="Basic and acidic residues" evidence="1">
    <location>
        <begin position="1"/>
        <end position="11"/>
    </location>
</feature>
<proteinExistence type="predicted"/>
<feature type="compositionally biased region" description="Polar residues" evidence="1">
    <location>
        <begin position="12"/>
        <end position="22"/>
    </location>
</feature>
<feature type="region of interest" description="Disordered" evidence="1">
    <location>
        <begin position="1"/>
        <end position="47"/>
    </location>
</feature>
<dbReference type="Proteomes" id="UP001630127">
    <property type="component" value="Unassembled WGS sequence"/>
</dbReference>
<evidence type="ECO:0000313" key="3">
    <source>
        <dbReference type="Proteomes" id="UP001630127"/>
    </source>
</evidence>
<name>A0ABD2XS11_9GENT</name>
<organism evidence="2 3">
    <name type="scientific">Cinchona calisaya</name>
    <dbReference type="NCBI Taxonomy" id="153742"/>
    <lineage>
        <taxon>Eukaryota</taxon>
        <taxon>Viridiplantae</taxon>
        <taxon>Streptophyta</taxon>
        <taxon>Embryophyta</taxon>
        <taxon>Tracheophyta</taxon>
        <taxon>Spermatophyta</taxon>
        <taxon>Magnoliopsida</taxon>
        <taxon>eudicotyledons</taxon>
        <taxon>Gunneridae</taxon>
        <taxon>Pentapetalae</taxon>
        <taxon>asterids</taxon>
        <taxon>lamiids</taxon>
        <taxon>Gentianales</taxon>
        <taxon>Rubiaceae</taxon>
        <taxon>Cinchonoideae</taxon>
        <taxon>Cinchoneae</taxon>
        <taxon>Cinchona</taxon>
    </lineage>
</organism>
<protein>
    <submittedName>
        <fullName evidence="2">Uncharacterized protein</fullName>
    </submittedName>
</protein>
<gene>
    <name evidence="2" type="ORF">ACH5RR_040573</name>
</gene>
<evidence type="ECO:0000256" key="1">
    <source>
        <dbReference type="SAM" id="MobiDB-lite"/>
    </source>
</evidence>
<dbReference type="AlphaFoldDB" id="A0ABD2XS11"/>
<reference evidence="2 3" key="1">
    <citation type="submission" date="2024-11" db="EMBL/GenBank/DDBJ databases">
        <title>A near-complete genome assembly of Cinchona calisaya.</title>
        <authorList>
            <person name="Lian D.C."/>
            <person name="Zhao X.W."/>
            <person name="Wei L."/>
        </authorList>
    </citation>
    <scope>NUCLEOTIDE SEQUENCE [LARGE SCALE GENOMIC DNA]</scope>
    <source>
        <tissue evidence="2">Nenye</tissue>
    </source>
</reference>
<accession>A0ABD2XS11</accession>
<comment type="caution">
    <text evidence="2">The sequence shown here is derived from an EMBL/GenBank/DDBJ whole genome shotgun (WGS) entry which is preliminary data.</text>
</comment>
<sequence length="138" mass="15782">MDGKRDVKDDQSSICSFNSPTSGIRALATMAGQRRKPNVDLPSSHQRDLRDIELDELRGQVQQLQQRLGRAKAPEHEVYDHVSEHDLSEDGEDVNPFHRTSISSADSPPRHYRKDRDFGCKIEIPDFEGKHDIDEFID</sequence>